<gene>
    <name evidence="2" type="ORF">SAMN04515673_106203</name>
</gene>
<feature type="region of interest" description="Disordered" evidence="1">
    <location>
        <begin position="1"/>
        <end position="62"/>
    </location>
</feature>
<feature type="compositionally biased region" description="Pro residues" evidence="1">
    <location>
        <begin position="180"/>
        <end position="192"/>
    </location>
</feature>
<dbReference type="Proteomes" id="UP000199302">
    <property type="component" value="Unassembled WGS sequence"/>
</dbReference>
<feature type="region of interest" description="Disordered" evidence="1">
    <location>
        <begin position="141"/>
        <end position="204"/>
    </location>
</feature>
<organism evidence="2 3">
    <name type="scientific">Poseidonocella sedimentorum</name>
    <dbReference type="NCBI Taxonomy" id="871652"/>
    <lineage>
        <taxon>Bacteria</taxon>
        <taxon>Pseudomonadati</taxon>
        <taxon>Pseudomonadota</taxon>
        <taxon>Alphaproteobacteria</taxon>
        <taxon>Rhodobacterales</taxon>
        <taxon>Roseobacteraceae</taxon>
        <taxon>Poseidonocella</taxon>
    </lineage>
</organism>
<dbReference type="AlphaFoldDB" id="A0A1I6E166"/>
<dbReference type="STRING" id="871652.SAMN04515673_106203"/>
<feature type="region of interest" description="Disordered" evidence="1">
    <location>
        <begin position="72"/>
        <end position="91"/>
    </location>
</feature>
<evidence type="ECO:0008006" key="4">
    <source>
        <dbReference type="Google" id="ProtNLM"/>
    </source>
</evidence>
<protein>
    <recommendedName>
        <fullName evidence="4">DUF3618 domain-containing protein</fullName>
    </recommendedName>
</protein>
<name>A0A1I6E166_9RHOB</name>
<evidence type="ECO:0000313" key="3">
    <source>
        <dbReference type="Proteomes" id="UP000199302"/>
    </source>
</evidence>
<keyword evidence="3" id="KW-1185">Reference proteome</keyword>
<sequence length="204" mass="21042">MTQSNAPSTSSSRDSRETAGQAAKDLGQDIRSGASDAVNRLKAQASEEANRRGEAAKSTAANEISDLGDALRKAADELQDGSPQARGLGQIAQSLADVSDTVRGKDLGEIVSDVTGFARRNPLAFIGGAALLGFAGTRLARASKEGGESSVDLSRYWGSEEEDAALDAEISRRPAAPSAATPPPTNPQPPVATTPQLQPTGEDK</sequence>
<reference evidence="2 3" key="1">
    <citation type="submission" date="2016-10" db="EMBL/GenBank/DDBJ databases">
        <authorList>
            <person name="de Groot N.N."/>
        </authorList>
    </citation>
    <scope>NUCLEOTIDE SEQUENCE [LARGE SCALE GENOMIC DNA]</scope>
    <source>
        <strain evidence="3">KMM 9023,NRIC 0796,JCM 17311,KCTC 23692</strain>
    </source>
</reference>
<proteinExistence type="predicted"/>
<dbReference type="EMBL" id="FOYI01000006">
    <property type="protein sequence ID" value="SFR11435.1"/>
    <property type="molecule type" value="Genomic_DNA"/>
</dbReference>
<dbReference type="RefSeq" id="WP_092080570.1">
    <property type="nucleotide sequence ID" value="NZ_FOYI01000006.1"/>
</dbReference>
<accession>A0A1I6E166</accession>
<feature type="compositionally biased region" description="Polar residues" evidence="1">
    <location>
        <begin position="1"/>
        <end position="12"/>
    </location>
</feature>
<evidence type="ECO:0000313" key="2">
    <source>
        <dbReference type="EMBL" id="SFR11435.1"/>
    </source>
</evidence>
<dbReference type="OrthoDB" id="7744082at2"/>
<evidence type="ECO:0000256" key="1">
    <source>
        <dbReference type="SAM" id="MobiDB-lite"/>
    </source>
</evidence>